<reference evidence="2 3" key="1">
    <citation type="submission" date="2020-07" db="EMBL/GenBank/DDBJ databases">
        <authorList>
            <person name="Sun Q."/>
        </authorList>
    </citation>
    <scope>NUCLEOTIDE SEQUENCE [LARGE SCALE GENOMIC DNA]</scope>
    <source>
        <strain evidence="2 3">MAH-1</strain>
    </source>
</reference>
<evidence type="ECO:0000313" key="3">
    <source>
        <dbReference type="Proteomes" id="UP000535020"/>
    </source>
</evidence>
<dbReference type="Pfam" id="PF09411">
    <property type="entry name" value="PagL"/>
    <property type="match status" value="1"/>
</dbReference>
<dbReference type="AlphaFoldDB" id="A0A7Y8Y538"/>
<gene>
    <name evidence="2" type="ORF">HZF10_16880</name>
</gene>
<protein>
    <submittedName>
        <fullName evidence="2">Acyloxyacyl hydrolase</fullName>
    </submittedName>
</protein>
<keyword evidence="1" id="KW-0732">Signal</keyword>
<comment type="caution">
    <text evidence="2">The sequence shown here is derived from an EMBL/GenBank/DDBJ whole genome shotgun (WGS) entry which is preliminary data.</text>
</comment>
<organism evidence="2 3">
    <name type="scientific">Flavobacterium agri</name>
    <dbReference type="NCBI Taxonomy" id="2743471"/>
    <lineage>
        <taxon>Bacteria</taxon>
        <taxon>Pseudomonadati</taxon>
        <taxon>Bacteroidota</taxon>
        <taxon>Flavobacteriia</taxon>
        <taxon>Flavobacteriales</taxon>
        <taxon>Flavobacteriaceae</taxon>
        <taxon>Flavobacterium</taxon>
    </lineage>
</organism>
<accession>A0A7Y8Y538</accession>
<feature type="chain" id="PRO_5031032539" evidence="1">
    <location>
        <begin position="19"/>
        <end position="381"/>
    </location>
</feature>
<evidence type="ECO:0000256" key="1">
    <source>
        <dbReference type="SAM" id="SignalP"/>
    </source>
</evidence>
<feature type="signal peptide" evidence="1">
    <location>
        <begin position="1"/>
        <end position="18"/>
    </location>
</feature>
<dbReference type="GO" id="GO:0016787">
    <property type="term" value="F:hydrolase activity"/>
    <property type="evidence" value="ECO:0007669"/>
    <property type="project" value="UniProtKB-KW"/>
</dbReference>
<dbReference type="Proteomes" id="UP000535020">
    <property type="component" value="Unassembled WGS sequence"/>
</dbReference>
<dbReference type="EMBL" id="JACBJI010000009">
    <property type="protein sequence ID" value="NYA72606.1"/>
    <property type="molecule type" value="Genomic_DNA"/>
</dbReference>
<proteinExistence type="predicted"/>
<keyword evidence="2" id="KW-0378">Hydrolase</keyword>
<dbReference type="Gene3D" id="2.40.160.20">
    <property type="match status" value="1"/>
</dbReference>
<dbReference type="InterPro" id="IPR018550">
    <property type="entry name" value="Lipid-A_deacylase-rel"/>
</dbReference>
<name>A0A7Y8Y538_9FLAO</name>
<evidence type="ECO:0000313" key="2">
    <source>
        <dbReference type="EMBL" id="NYA72606.1"/>
    </source>
</evidence>
<keyword evidence="3" id="KW-1185">Reference proteome</keyword>
<sequence>MNRIYFGLFLLFSCLVSAQDLTVAADSIQKSKLDLPKETTNVEVSYFRGNIYKHTNDITHLITGHPEGMLISINRQTFGEKEWQQAYNYPDYGMSFQYQDFKNIHLGEAYALALHYNFYFLKRHLQFRISQGIGFATHPYDKQTNFKNNAFGSRLMSSNLFLLNFKKENIVGRFGIQAGLMFTHFSNGRIKSPNSGINTYAANVGINYNLDEKQPEYRTGDTLPRKSYREPLRYSLYFRTGISESPITNSGQYPFYHIGLAVDKRIGRKSALQLGTDVFFSMYLKEFIRYSSVAYPDRPYLDPNTDYKRIGVFVGHELFINRLSVETQLGYYVYKPFKYEIDMYQRVGMKYYVHKKFFGGVALKAHGGRAEAIEIGIGARI</sequence>
<dbReference type="RefSeq" id="WP_176007415.1">
    <property type="nucleotide sequence ID" value="NZ_JABWMI010000021.1"/>
</dbReference>